<dbReference type="InterPro" id="IPR005474">
    <property type="entry name" value="Transketolase_N"/>
</dbReference>
<dbReference type="OrthoDB" id="8732661at2"/>
<name>A0A4R0JYH7_9ACTN</name>
<protein>
    <submittedName>
        <fullName evidence="5">Transketolase</fullName>
    </submittedName>
</protein>
<evidence type="ECO:0000256" key="1">
    <source>
        <dbReference type="ARBA" id="ARBA00001964"/>
    </source>
</evidence>
<keyword evidence="3" id="KW-0786">Thiamine pyrophosphate</keyword>
<dbReference type="PANTHER" id="PTHR47514:SF1">
    <property type="entry name" value="TRANSKETOLASE N-TERMINAL SECTION-RELATED"/>
    <property type="match status" value="1"/>
</dbReference>
<dbReference type="Gene3D" id="3.40.50.970">
    <property type="match status" value="1"/>
</dbReference>
<comment type="similarity">
    <text evidence="2">Belongs to the transketolase family.</text>
</comment>
<dbReference type="GO" id="GO:0000287">
    <property type="term" value="F:magnesium ion binding"/>
    <property type="evidence" value="ECO:0007669"/>
    <property type="project" value="UniProtKB-ARBA"/>
</dbReference>
<keyword evidence="6" id="KW-1185">Reference proteome</keyword>
<feature type="domain" description="Transketolase N-terminal" evidence="4">
    <location>
        <begin position="31"/>
        <end position="275"/>
    </location>
</feature>
<proteinExistence type="inferred from homology"/>
<accession>A0A4R0JYH7</accession>
<evidence type="ECO:0000259" key="4">
    <source>
        <dbReference type="Pfam" id="PF00456"/>
    </source>
</evidence>
<evidence type="ECO:0000256" key="2">
    <source>
        <dbReference type="ARBA" id="ARBA00007131"/>
    </source>
</evidence>
<organism evidence="5 6">
    <name type="scientific">Kribbella capetownensis</name>
    <dbReference type="NCBI Taxonomy" id="1572659"/>
    <lineage>
        <taxon>Bacteria</taxon>
        <taxon>Bacillati</taxon>
        <taxon>Actinomycetota</taxon>
        <taxon>Actinomycetes</taxon>
        <taxon>Propionibacteriales</taxon>
        <taxon>Kribbellaceae</taxon>
        <taxon>Kribbella</taxon>
    </lineage>
</organism>
<dbReference type="Proteomes" id="UP000293342">
    <property type="component" value="Unassembled WGS sequence"/>
</dbReference>
<comment type="caution">
    <text evidence="5">The sequence shown here is derived from an EMBL/GenBank/DDBJ whole genome shotgun (WGS) entry which is preliminary data.</text>
</comment>
<comment type="cofactor">
    <cofactor evidence="1">
        <name>thiamine diphosphate</name>
        <dbReference type="ChEBI" id="CHEBI:58937"/>
    </cofactor>
</comment>
<dbReference type="Pfam" id="PF00456">
    <property type="entry name" value="Transketolase_N"/>
    <property type="match status" value="1"/>
</dbReference>
<sequence>MTLTVEHTTMPVLGRLPIHSSRAEQVAHIAEAARQIRIQDLKLVHYAGAGHIGGDFSAIDILATLYGAVLDITPDSVTDPERDRFILSKGHVAGALYTTLAAFGFLPVDDLATFLKPLSALNGHPNRRKVAGVEANTGPLGHGLPVAVGHALSAKLDVSLRRTYVLVGDGELQEGSNWEAMMAASQYQLDRLTVIVDRNRLQQGATTKETNDLDPLPDKAAAFGFAVVEVNGHDHGELLDVLSAVPFRPGKPTFVIAHTHKGHPISFMSNNVAWHHRVPDVAEFQQALTELEAVAPGYTKELGMTERSEGIIKHSLPRVSSAPGAKRGRG</sequence>
<dbReference type="InterPro" id="IPR029061">
    <property type="entry name" value="THDP-binding"/>
</dbReference>
<dbReference type="SUPFAM" id="SSF52518">
    <property type="entry name" value="Thiamin diphosphate-binding fold (THDP-binding)"/>
    <property type="match status" value="1"/>
</dbReference>
<gene>
    <name evidence="5" type="ORF">E0H75_02420</name>
</gene>
<reference evidence="5 6" key="1">
    <citation type="submission" date="2019-02" db="EMBL/GenBank/DDBJ databases">
        <title>Kribbella capetownensis sp. nov. and Kribbella speibonae sp. nov., isolated from soil.</title>
        <authorList>
            <person name="Curtis S.M."/>
            <person name="Norton I."/>
            <person name="Everest G.J."/>
            <person name="Meyers P.R."/>
        </authorList>
    </citation>
    <scope>NUCLEOTIDE SEQUENCE [LARGE SCALE GENOMIC DNA]</scope>
    <source>
        <strain evidence="5 6">YM53</strain>
    </source>
</reference>
<dbReference type="RefSeq" id="WP_131511367.1">
    <property type="nucleotide sequence ID" value="NZ_SJKD01000001.1"/>
</dbReference>
<evidence type="ECO:0000256" key="3">
    <source>
        <dbReference type="ARBA" id="ARBA00023052"/>
    </source>
</evidence>
<dbReference type="AlphaFoldDB" id="A0A4R0JYH7"/>
<evidence type="ECO:0000313" key="5">
    <source>
        <dbReference type="EMBL" id="TCC52631.1"/>
    </source>
</evidence>
<dbReference type="CDD" id="cd02012">
    <property type="entry name" value="TPP_TK"/>
    <property type="match status" value="1"/>
</dbReference>
<evidence type="ECO:0000313" key="6">
    <source>
        <dbReference type="Proteomes" id="UP000293342"/>
    </source>
</evidence>
<dbReference type="PANTHER" id="PTHR47514">
    <property type="entry name" value="TRANSKETOLASE N-TERMINAL SECTION-RELATED"/>
    <property type="match status" value="1"/>
</dbReference>
<dbReference type="EMBL" id="SJKD01000001">
    <property type="protein sequence ID" value="TCC52631.1"/>
    <property type="molecule type" value="Genomic_DNA"/>
</dbReference>